<evidence type="ECO:0000313" key="4">
    <source>
        <dbReference type="Proteomes" id="UP001156856"/>
    </source>
</evidence>
<dbReference type="RefSeq" id="WP_238179143.1">
    <property type="nucleotide sequence ID" value="NZ_BJZU01000063.1"/>
</dbReference>
<reference evidence="2" key="4">
    <citation type="submission" date="2023-01" db="EMBL/GenBank/DDBJ databases">
        <title>Draft genome sequence of Methylobacterium oxalidis strain NBRC 107715.</title>
        <authorList>
            <person name="Sun Q."/>
            <person name="Mori K."/>
        </authorList>
    </citation>
    <scope>NUCLEOTIDE SEQUENCE</scope>
    <source>
        <strain evidence="2">NBRC 107715</strain>
    </source>
</reference>
<dbReference type="EMBL" id="BJZU01000063">
    <property type="protein sequence ID" value="GEP05170.1"/>
    <property type="molecule type" value="Genomic_DNA"/>
</dbReference>
<reference evidence="4" key="2">
    <citation type="journal article" date="2019" name="Int. J. Syst. Evol. Microbiol.">
        <title>The Global Catalogue of Microorganisms (GCM) 10K type strain sequencing project: providing services to taxonomists for standard genome sequencing and annotation.</title>
        <authorList>
            <consortium name="The Broad Institute Genomics Platform"/>
            <consortium name="The Broad Institute Genome Sequencing Center for Infectious Disease"/>
            <person name="Wu L."/>
            <person name="Ma J."/>
        </authorList>
    </citation>
    <scope>NUCLEOTIDE SEQUENCE [LARGE SCALE GENOMIC DNA]</scope>
    <source>
        <strain evidence="4">NBRC 107715</strain>
    </source>
</reference>
<evidence type="ECO:0000313" key="3">
    <source>
        <dbReference type="Proteomes" id="UP000321960"/>
    </source>
</evidence>
<evidence type="ECO:0000313" key="1">
    <source>
        <dbReference type="EMBL" id="GEP05170.1"/>
    </source>
</evidence>
<sequence>MSRAIAENRKMERMRAASPIHALGPATGLLAGLLGSLLPAGSEAQPGWVSGTYVYADLCTLPASGDLSGHRITLRRSPNGNGLVYEVGRQGSGPVAATGPALVVDDAARTVAFTAETEAGPISFEGTLAPDLLAGILSDASGAHPLRLPRVLRAGARRACSGPEATETTGTITPAR</sequence>
<evidence type="ECO:0000313" key="2">
    <source>
        <dbReference type="EMBL" id="GLS62538.1"/>
    </source>
</evidence>
<keyword evidence="4" id="KW-1185">Reference proteome</keyword>
<name>A0A512J5I1_9HYPH</name>
<dbReference type="Proteomes" id="UP001156856">
    <property type="component" value="Unassembled WGS sequence"/>
</dbReference>
<dbReference type="Proteomes" id="UP000321960">
    <property type="component" value="Unassembled WGS sequence"/>
</dbReference>
<dbReference type="EMBL" id="BSPK01000015">
    <property type="protein sequence ID" value="GLS62538.1"/>
    <property type="molecule type" value="Genomic_DNA"/>
</dbReference>
<dbReference type="AlphaFoldDB" id="A0A512J5I1"/>
<proteinExistence type="predicted"/>
<gene>
    <name evidence="2" type="ORF">GCM10007888_09190</name>
    <name evidence="1" type="ORF">MOX02_32080</name>
</gene>
<accession>A0A512J5I1</accession>
<reference evidence="2" key="1">
    <citation type="journal article" date="2014" name="Int. J. Syst. Evol. Microbiol.">
        <title>Complete genome of a new Firmicutes species belonging to the dominant human colonic microbiota ('Ruminococcus bicirculans') reveals two chromosomes and a selective capacity to utilize plant glucans.</title>
        <authorList>
            <consortium name="NISC Comparative Sequencing Program"/>
            <person name="Wegmann U."/>
            <person name="Louis P."/>
            <person name="Goesmann A."/>
            <person name="Henrissat B."/>
            <person name="Duncan S.H."/>
            <person name="Flint H.J."/>
        </authorList>
    </citation>
    <scope>NUCLEOTIDE SEQUENCE</scope>
    <source>
        <strain evidence="2">NBRC 107715</strain>
    </source>
</reference>
<organism evidence="1 3">
    <name type="scientific">Methylobacterium oxalidis</name>
    <dbReference type="NCBI Taxonomy" id="944322"/>
    <lineage>
        <taxon>Bacteria</taxon>
        <taxon>Pseudomonadati</taxon>
        <taxon>Pseudomonadota</taxon>
        <taxon>Alphaproteobacteria</taxon>
        <taxon>Hyphomicrobiales</taxon>
        <taxon>Methylobacteriaceae</taxon>
        <taxon>Methylobacterium</taxon>
    </lineage>
</organism>
<comment type="caution">
    <text evidence="1">The sequence shown here is derived from an EMBL/GenBank/DDBJ whole genome shotgun (WGS) entry which is preliminary data.</text>
</comment>
<protein>
    <submittedName>
        <fullName evidence="1">Uncharacterized protein</fullName>
    </submittedName>
</protein>
<reference evidence="1 3" key="3">
    <citation type="submission" date="2019-07" db="EMBL/GenBank/DDBJ databases">
        <title>Whole genome shotgun sequence of Methylobacterium oxalidis NBRC 107715.</title>
        <authorList>
            <person name="Hosoyama A."/>
            <person name="Uohara A."/>
            <person name="Ohji S."/>
            <person name="Ichikawa N."/>
        </authorList>
    </citation>
    <scope>NUCLEOTIDE SEQUENCE [LARGE SCALE GENOMIC DNA]</scope>
    <source>
        <strain evidence="1 3">NBRC 107715</strain>
    </source>
</reference>